<feature type="transmembrane region" description="Helical" evidence="6">
    <location>
        <begin position="241"/>
        <end position="259"/>
    </location>
</feature>
<dbReference type="EMBL" id="CP058214">
    <property type="protein sequence ID" value="QPC42949.1"/>
    <property type="molecule type" value="Genomic_DNA"/>
</dbReference>
<dbReference type="AlphaFoldDB" id="A0A7S8C448"/>
<name>A0A7S8C448_9HYPH</name>
<feature type="transmembrane region" description="Helical" evidence="6">
    <location>
        <begin position="279"/>
        <end position="303"/>
    </location>
</feature>
<protein>
    <submittedName>
        <fullName evidence="7">Branched-chain amino acid ABC transporter permease</fullName>
    </submittedName>
</protein>
<accession>A0A7S8C448</accession>
<organism evidence="7 8">
    <name type="scientific">Kaustia mangrovi</name>
    <dbReference type="NCBI Taxonomy" id="2593653"/>
    <lineage>
        <taxon>Bacteria</taxon>
        <taxon>Pseudomonadati</taxon>
        <taxon>Pseudomonadota</taxon>
        <taxon>Alphaproteobacteria</taxon>
        <taxon>Hyphomicrobiales</taxon>
        <taxon>Parvibaculaceae</taxon>
        <taxon>Kaustia</taxon>
    </lineage>
</organism>
<dbReference type="GO" id="GO:0015658">
    <property type="term" value="F:branched-chain amino acid transmembrane transporter activity"/>
    <property type="evidence" value="ECO:0007669"/>
    <property type="project" value="InterPro"/>
</dbReference>
<feature type="transmembrane region" description="Helical" evidence="6">
    <location>
        <begin position="88"/>
        <end position="107"/>
    </location>
</feature>
<dbReference type="Pfam" id="PF02653">
    <property type="entry name" value="BPD_transp_2"/>
    <property type="match status" value="1"/>
</dbReference>
<evidence type="ECO:0000313" key="7">
    <source>
        <dbReference type="EMBL" id="QPC42949.1"/>
    </source>
</evidence>
<dbReference type="InterPro" id="IPR001851">
    <property type="entry name" value="ABC_transp_permease"/>
</dbReference>
<evidence type="ECO:0000256" key="2">
    <source>
        <dbReference type="ARBA" id="ARBA00022475"/>
    </source>
</evidence>
<evidence type="ECO:0000256" key="4">
    <source>
        <dbReference type="ARBA" id="ARBA00022989"/>
    </source>
</evidence>
<sequence>MMTPRAFAMAGSALLLVFFAVLPLAGAGEYWIYTVTIGFYYAILAASWSLLVGYVGRISFAQAAMAGLGGYASALSVQHLGLPILAGLALGVVVAGAIGFVIGRLTLRLHGAYLGLTTIAFGEILRIAVTAEHQVTEGSLGLQVAPLIEGGTRIDYYYLFLAVTMACLALMWWLLRSRVGLFFQSIREDEDAAASLGVNVTLWKALAFAISTAFAGLAGGLYAHFVQLITPSMMSLQEMGFVLAMAVIGGFHNVLYAALGGVTLQVLLEALRELGEWRLVVFGLLTILVLRLMPNGLFGAAAARLIRTSGNAKSGPE</sequence>
<feature type="transmembrane region" description="Helical" evidence="6">
    <location>
        <begin position="37"/>
        <end position="56"/>
    </location>
</feature>
<keyword evidence="2" id="KW-1003">Cell membrane</keyword>
<keyword evidence="3 6" id="KW-0812">Transmembrane</keyword>
<dbReference type="Proteomes" id="UP000593594">
    <property type="component" value="Chromosome"/>
</dbReference>
<evidence type="ECO:0000256" key="1">
    <source>
        <dbReference type="ARBA" id="ARBA00004651"/>
    </source>
</evidence>
<dbReference type="InterPro" id="IPR043428">
    <property type="entry name" value="LivM-like"/>
</dbReference>
<gene>
    <name evidence="7" type="ORF">HW532_09760</name>
</gene>
<keyword evidence="5 6" id="KW-0472">Membrane</keyword>
<keyword evidence="4 6" id="KW-1133">Transmembrane helix</keyword>
<dbReference type="CDD" id="cd06581">
    <property type="entry name" value="TM_PBP1_LivM_like"/>
    <property type="match status" value="1"/>
</dbReference>
<evidence type="ECO:0000256" key="5">
    <source>
        <dbReference type="ARBA" id="ARBA00023136"/>
    </source>
</evidence>
<proteinExistence type="predicted"/>
<dbReference type="GO" id="GO:0005886">
    <property type="term" value="C:plasma membrane"/>
    <property type="evidence" value="ECO:0007669"/>
    <property type="project" value="UniProtKB-SubCell"/>
</dbReference>
<dbReference type="RefSeq" id="WP_213164189.1">
    <property type="nucleotide sequence ID" value="NZ_CP058214.1"/>
</dbReference>
<reference evidence="7 8" key="1">
    <citation type="submission" date="2020-06" db="EMBL/GenBank/DDBJ databases">
        <title>Genome sequence of 2 isolates from Red Sea Mangroves.</title>
        <authorList>
            <person name="Sefrji F."/>
            <person name="Michoud G."/>
            <person name="Merlino G."/>
            <person name="Daffonchio D."/>
        </authorList>
    </citation>
    <scope>NUCLEOTIDE SEQUENCE [LARGE SCALE GENOMIC DNA]</scope>
    <source>
        <strain evidence="7 8">R1DC25</strain>
    </source>
</reference>
<feature type="transmembrane region" description="Helical" evidence="6">
    <location>
        <begin position="205"/>
        <end position="229"/>
    </location>
</feature>
<evidence type="ECO:0000313" key="8">
    <source>
        <dbReference type="Proteomes" id="UP000593594"/>
    </source>
</evidence>
<dbReference type="KEGG" id="kmn:HW532_09760"/>
<comment type="subcellular location">
    <subcellularLocation>
        <location evidence="1">Cell membrane</location>
        <topology evidence="1">Multi-pass membrane protein</topology>
    </subcellularLocation>
</comment>
<evidence type="ECO:0000256" key="3">
    <source>
        <dbReference type="ARBA" id="ARBA00022692"/>
    </source>
</evidence>
<keyword evidence="8" id="KW-1185">Reference proteome</keyword>
<dbReference type="PANTHER" id="PTHR30482">
    <property type="entry name" value="HIGH-AFFINITY BRANCHED-CHAIN AMINO ACID TRANSPORT SYSTEM PERMEASE"/>
    <property type="match status" value="1"/>
</dbReference>
<dbReference type="PANTHER" id="PTHR30482:SF10">
    <property type="entry name" value="HIGH-AFFINITY BRANCHED-CHAIN AMINO ACID TRANSPORT PROTEIN BRAE"/>
    <property type="match status" value="1"/>
</dbReference>
<evidence type="ECO:0000256" key="6">
    <source>
        <dbReference type="SAM" id="Phobius"/>
    </source>
</evidence>
<feature type="transmembrane region" description="Helical" evidence="6">
    <location>
        <begin position="156"/>
        <end position="175"/>
    </location>
</feature>